<evidence type="ECO:0000256" key="7">
    <source>
        <dbReference type="RuleBase" id="RU363032"/>
    </source>
</evidence>
<feature type="transmembrane region" description="Helical" evidence="7">
    <location>
        <begin position="133"/>
        <end position="154"/>
    </location>
</feature>
<evidence type="ECO:0000256" key="5">
    <source>
        <dbReference type="ARBA" id="ARBA00022989"/>
    </source>
</evidence>
<dbReference type="InterPro" id="IPR000515">
    <property type="entry name" value="MetI-like"/>
</dbReference>
<keyword evidence="4 7" id="KW-0812">Transmembrane</keyword>
<keyword evidence="2 7" id="KW-0813">Transport</keyword>
<reference evidence="11" key="1">
    <citation type="submission" date="2023-07" db="EMBL/GenBank/DDBJ databases">
        <title>Conexibacter stalactiti sp. nov., isolated from stalactites in a lava cave and emended description of the genus Conexibacter.</title>
        <authorList>
            <person name="Lee S.D."/>
        </authorList>
    </citation>
    <scope>NUCLEOTIDE SEQUENCE [LARGE SCALE GENOMIC DNA]</scope>
    <source>
        <strain evidence="11">KCTC 39840</strain>
    </source>
</reference>
<accession>A0ABU4HPU3</accession>
<dbReference type="Gene3D" id="1.10.3720.10">
    <property type="entry name" value="MetI-like"/>
    <property type="match status" value="1"/>
</dbReference>
<dbReference type="PANTHER" id="PTHR30193:SF37">
    <property type="entry name" value="INNER MEMBRANE ABC TRANSPORTER PERMEASE PROTEIN YCJO"/>
    <property type="match status" value="1"/>
</dbReference>
<keyword evidence="11" id="KW-1185">Reference proteome</keyword>
<evidence type="ECO:0000256" key="4">
    <source>
        <dbReference type="ARBA" id="ARBA00022692"/>
    </source>
</evidence>
<dbReference type="RefSeq" id="WP_318597676.1">
    <property type="nucleotide sequence ID" value="NZ_JAWSTH010000031.1"/>
</dbReference>
<comment type="similarity">
    <text evidence="7">Belongs to the binding-protein-dependent transport system permease family.</text>
</comment>
<keyword evidence="5 7" id="KW-1133">Transmembrane helix</keyword>
<evidence type="ECO:0000256" key="1">
    <source>
        <dbReference type="ARBA" id="ARBA00004651"/>
    </source>
</evidence>
<protein>
    <submittedName>
        <fullName evidence="10">Sugar ABC transporter permease</fullName>
    </submittedName>
</protein>
<sequence>MSTVFAQGPRTTARREGGAPPPRRRGLVERIFGETPSAWLYIAPAVVIIVGLAIVPVFWSLLLSFQDKDPIAETTSWAGLDNYRELLDDDAFRGAVEHTLVYTGLFVPLSILGGLGLALLLNKRVRFIGIYRTLAFVPVIVSATVQGVLFSVIFDDQIGIANGLLDKLGLGPQPFFSDGRQALLLLVLAGLWAGTSCISFCAVIFLAALQDIPRELTEAASIDGARSWGTFKAVTAPALLPVTVFLLLWQTVQGIQLFDLVYGSTAGGPGDSTVVVVYFIYRSIRESAYGIGAAASYLVVGGLVVVALLAWGGRKLAARRAGAGAGAAA</sequence>
<comment type="caution">
    <text evidence="10">The sequence shown here is derived from an EMBL/GenBank/DDBJ whole genome shotgun (WGS) entry which is preliminary data.</text>
</comment>
<feature type="domain" description="ABC transmembrane type-1" evidence="9">
    <location>
        <begin position="96"/>
        <end position="310"/>
    </location>
</feature>
<dbReference type="CDD" id="cd06261">
    <property type="entry name" value="TM_PBP2"/>
    <property type="match status" value="1"/>
</dbReference>
<feature type="transmembrane region" description="Helical" evidence="7">
    <location>
        <begin position="100"/>
        <end position="121"/>
    </location>
</feature>
<dbReference type="PROSITE" id="PS50928">
    <property type="entry name" value="ABC_TM1"/>
    <property type="match status" value="1"/>
</dbReference>
<evidence type="ECO:0000256" key="3">
    <source>
        <dbReference type="ARBA" id="ARBA00022475"/>
    </source>
</evidence>
<feature type="transmembrane region" description="Helical" evidence="7">
    <location>
        <begin position="288"/>
        <end position="311"/>
    </location>
</feature>
<evidence type="ECO:0000256" key="8">
    <source>
        <dbReference type="SAM" id="MobiDB-lite"/>
    </source>
</evidence>
<feature type="transmembrane region" description="Helical" evidence="7">
    <location>
        <begin position="230"/>
        <end position="249"/>
    </location>
</feature>
<dbReference type="EMBL" id="JAWSTH010000031">
    <property type="protein sequence ID" value="MDW5595338.1"/>
    <property type="molecule type" value="Genomic_DNA"/>
</dbReference>
<proteinExistence type="inferred from homology"/>
<feature type="transmembrane region" description="Helical" evidence="7">
    <location>
        <begin position="261"/>
        <end position="281"/>
    </location>
</feature>
<feature type="transmembrane region" description="Helical" evidence="7">
    <location>
        <begin position="38"/>
        <end position="59"/>
    </location>
</feature>
<gene>
    <name evidence="10" type="ORF">R7226_13400</name>
</gene>
<dbReference type="InterPro" id="IPR035906">
    <property type="entry name" value="MetI-like_sf"/>
</dbReference>
<keyword evidence="3" id="KW-1003">Cell membrane</keyword>
<dbReference type="SUPFAM" id="SSF161098">
    <property type="entry name" value="MetI-like"/>
    <property type="match status" value="1"/>
</dbReference>
<dbReference type="Proteomes" id="UP001284601">
    <property type="component" value="Unassembled WGS sequence"/>
</dbReference>
<name>A0ABU4HPU3_9ACTN</name>
<dbReference type="Pfam" id="PF00528">
    <property type="entry name" value="BPD_transp_1"/>
    <property type="match status" value="1"/>
</dbReference>
<feature type="region of interest" description="Disordered" evidence="8">
    <location>
        <begin position="1"/>
        <end position="22"/>
    </location>
</feature>
<evidence type="ECO:0000259" key="9">
    <source>
        <dbReference type="PROSITE" id="PS50928"/>
    </source>
</evidence>
<keyword evidence="6 7" id="KW-0472">Membrane</keyword>
<reference evidence="10 11" key="2">
    <citation type="submission" date="2023-10" db="EMBL/GenBank/DDBJ databases">
        <authorList>
            <person name="Han X.F."/>
        </authorList>
    </citation>
    <scope>NUCLEOTIDE SEQUENCE [LARGE SCALE GENOMIC DNA]</scope>
    <source>
        <strain evidence="10 11">KCTC 39840</strain>
    </source>
</reference>
<organism evidence="10 11">
    <name type="scientific">Conexibacter stalactiti</name>
    <dbReference type="NCBI Taxonomy" id="1940611"/>
    <lineage>
        <taxon>Bacteria</taxon>
        <taxon>Bacillati</taxon>
        <taxon>Actinomycetota</taxon>
        <taxon>Thermoleophilia</taxon>
        <taxon>Solirubrobacterales</taxon>
        <taxon>Conexibacteraceae</taxon>
        <taxon>Conexibacter</taxon>
    </lineage>
</organism>
<comment type="subcellular location">
    <subcellularLocation>
        <location evidence="1 7">Cell membrane</location>
        <topology evidence="1 7">Multi-pass membrane protein</topology>
    </subcellularLocation>
</comment>
<feature type="transmembrane region" description="Helical" evidence="7">
    <location>
        <begin position="182"/>
        <end position="209"/>
    </location>
</feature>
<dbReference type="PANTHER" id="PTHR30193">
    <property type="entry name" value="ABC TRANSPORTER PERMEASE PROTEIN"/>
    <property type="match status" value="1"/>
</dbReference>
<evidence type="ECO:0000256" key="6">
    <source>
        <dbReference type="ARBA" id="ARBA00023136"/>
    </source>
</evidence>
<evidence type="ECO:0000256" key="2">
    <source>
        <dbReference type="ARBA" id="ARBA00022448"/>
    </source>
</evidence>
<evidence type="ECO:0000313" key="10">
    <source>
        <dbReference type="EMBL" id="MDW5595338.1"/>
    </source>
</evidence>
<evidence type="ECO:0000313" key="11">
    <source>
        <dbReference type="Proteomes" id="UP001284601"/>
    </source>
</evidence>
<dbReference type="InterPro" id="IPR051393">
    <property type="entry name" value="ABC_transporter_permease"/>
</dbReference>